<organism evidence="8 9">
    <name type="scientific">Lachnellula cervina</name>
    <dbReference type="NCBI Taxonomy" id="1316786"/>
    <lineage>
        <taxon>Eukaryota</taxon>
        <taxon>Fungi</taxon>
        <taxon>Dikarya</taxon>
        <taxon>Ascomycota</taxon>
        <taxon>Pezizomycotina</taxon>
        <taxon>Leotiomycetes</taxon>
        <taxon>Helotiales</taxon>
        <taxon>Lachnaceae</taxon>
        <taxon>Lachnellula</taxon>
    </lineage>
</organism>
<comment type="subcellular location">
    <subcellularLocation>
        <location evidence="1">Nucleus</location>
    </subcellularLocation>
</comment>
<comment type="similarity">
    <text evidence="2">Belongs to the TAF12 family.</text>
</comment>
<feature type="region of interest" description="Disordered" evidence="6">
    <location>
        <begin position="1"/>
        <end position="55"/>
    </location>
</feature>
<name>A0A7D8YLJ0_9HELO</name>
<keyword evidence="9" id="KW-1185">Reference proteome</keyword>
<feature type="compositionally biased region" description="Gly residues" evidence="6">
    <location>
        <begin position="110"/>
        <end position="126"/>
    </location>
</feature>
<dbReference type="EMBL" id="QGMG01000371">
    <property type="protein sequence ID" value="TVY54140.1"/>
    <property type="molecule type" value="Genomic_DNA"/>
</dbReference>
<evidence type="ECO:0000256" key="2">
    <source>
        <dbReference type="ARBA" id="ARBA00007530"/>
    </source>
</evidence>
<dbReference type="InterPro" id="IPR037794">
    <property type="entry name" value="TAF12"/>
</dbReference>
<dbReference type="InterPro" id="IPR009072">
    <property type="entry name" value="Histone-fold"/>
</dbReference>
<evidence type="ECO:0000256" key="3">
    <source>
        <dbReference type="ARBA" id="ARBA00023015"/>
    </source>
</evidence>
<keyword evidence="4" id="KW-0804">Transcription</keyword>
<dbReference type="GO" id="GO:0017025">
    <property type="term" value="F:TBP-class protein binding"/>
    <property type="evidence" value="ECO:0007669"/>
    <property type="project" value="TreeGrafter"/>
</dbReference>
<dbReference type="Pfam" id="PF03847">
    <property type="entry name" value="TFIID_20kDa"/>
    <property type="match status" value="1"/>
</dbReference>
<evidence type="ECO:0000259" key="7">
    <source>
        <dbReference type="Pfam" id="PF03847"/>
    </source>
</evidence>
<dbReference type="GO" id="GO:0005669">
    <property type="term" value="C:transcription factor TFIID complex"/>
    <property type="evidence" value="ECO:0007669"/>
    <property type="project" value="InterPro"/>
</dbReference>
<evidence type="ECO:0000256" key="4">
    <source>
        <dbReference type="ARBA" id="ARBA00023163"/>
    </source>
</evidence>
<keyword evidence="8" id="KW-0648">Protein biosynthesis</keyword>
<evidence type="ECO:0000313" key="8">
    <source>
        <dbReference type="EMBL" id="TVY54140.1"/>
    </source>
</evidence>
<dbReference type="InterPro" id="IPR003228">
    <property type="entry name" value="TFIID_TAF12_dom"/>
</dbReference>
<dbReference type="AlphaFoldDB" id="A0A7D8YLJ0"/>
<evidence type="ECO:0000256" key="6">
    <source>
        <dbReference type="SAM" id="MobiDB-lite"/>
    </source>
</evidence>
<dbReference type="GO" id="GO:0003677">
    <property type="term" value="F:DNA binding"/>
    <property type="evidence" value="ECO:0007669"/>
    <property type="project" value="TreeGrafter"/>
</dbReference>
<dbReference type="GO" id="GO:0051123">
    <property type="term" value="P:RNA polymerase II preinitiation complex assembly"/>
    <property type="evidence" value="ECO:0007669"/>
    <property type="project" value="TreeGrafter"/>
</dbReference>
<evidence type="ECO:0000313" key="9">
    <source>
        <dbReference type="Proteomes" id="UP000481288"/>
    </source>
</evidence>
<dbReference type="CDD" id="cd07981">
    <property type="entry name" value="HFD_TAF12"/>
    <property type="match status" value="1"/>
</dbReference>
<proteinExistence type="inferred from homology"/>
<feature type="region of interest" description="Disordered" evidence="6">
    <location>
        <begin position="266"/>
        <end position="316"/>
    </location>
</feature>
<accession>A0A7D8YLJ0</accession>
<evidence type="ECO:0000256" key="1">
    <source>
        <dbReference type="ARBA" id="ARBA00004123"/>
    </source>
</evidence>
<feature type="compositionally biased region" description="Polar residues" evidence="6">
    <location>
        <begin position="388"/>
        <end position="422"/>
    </location>
</feature>
<feature type="compositionally biased region" description="Low complexity" evidence="6">
    <location>
        <begin position="151"/>
        <end position="162"/>
    </location>
</feature>
<dbReference type="PANTHER" id="PTHR12264">
    <property type="entry name" value="TRANSCRIPTION INITIATION FACTOR TFIID SUBUNIT 12"/>
    <property type="match status" value="1"/>
</dbReference>
<feature type="domain" description="Transcription initiation factor TFIID subunit 12" evidence="7">
    <location>
        <begin position="534"/>
        <end position="606"/>
    </location>
</feature>
<feature type="compositionally biased region" description="Polar residues" evidence="6">
    <location>
        <begin position="362"/>
        <end position="375"/>
    </location>
</feature>
<dbReference type="GO" id="GO:0000124">
    <property type="term" value="C:SAGA complex"/>
    <property type="evidence" value="ECO:0007669"/>
    <property type="project" value="InterPro"/>
</dbReference>
<keyword evidence="3" id="KW-0805">Transcription regulation</keyword>
<feature type="compositionally biased region" description="Low complexity" evidence="6">
    <location>
        <begin position="303"/>
        <end position="316"/>
    </location>
</feature>
<evidence type="ECO:0000256" key="5">
    <source>
        <dbReference type="ARBA" id="ARBA00023242"/>
    </source>
</evidence>
<feature type="non-terminal residue" evidence="8">
    <location>
        <position position="1"/>
    </location>
</feature>
<feature type="compositionally biased region" description="Polar residues" evidence="6">
    <location>
        <begin position="458"/>
        <end position="468"/>
    </location>
</feature>
<sequence>GVFRTISPVSNHHDADMNNGGGGGQPAPGEQRRPNIPMFKPEQMRGLPDQFSSDKEKWENGLRQLWNQLGSHGPETQQYQEAKRKIFEFSKTLTAKMQNFRAQQQQQAQQGGGAAGGVGIGIGGSGSARPVSQGQPQAGQAGENGAPKPNPEQVQQQVKPQPRVSAKVMEHVAKFPYVVPANVNPNSPDAAKWIAEAKNRYLKGLVSMENASARLTQMDAMVQKRMNEGKPLNPEEEKDYKEKKETFQKAHSEAKGFVDTFRMQQTQAKVSRDARDTSNGGQGSPTQPQVGGAPANNGQAIRPQMNPQQQPQNPALQNTQTVNAAIEAARNQQMGGARPQLPQNGQMSQAGQVPTPSAPSIPHQSAGQNTNSNPNIKIEAGVPPPINTAISQMQQRPNLNSPQSAVPQSAGPPQSATSQAQQIPRALTHSAALTQAARSYSTGGAQNPSAPHVMGHSHPSTTQRETQNIVTNKMPIPKYLDERSAAPPQPVPINQSRPTFSGGPSNSGSGVMAQPVLPKTPGFNMASDDNRVLSRKKLDELVKQVTGGGQGDGPSLMPEVEESMLTVADSFVDQVLHNACKMAKERGSKVLEIRDIQLTLERNYNIRIPGYASDEIRTVRKIQPAPAWIAKMSAVQAAKVTGGKNSD</sequence>
<keyword evidence="8" id="KW-0396">Initiation factor</keyword>
<feature type="region of interest" description="Disordered" evidence="6">
    <location>
        <begin position="101"/>
        <end position="165"/>
    </location>
</feature>
<dbReference type="FunFam" id="1.10.20.10:FF:000037">
    <property type="entry name" value="Transcription initiation factor TFIID subunit 12"/>
    <property type="match status" value="1"/>
</dbReference>
<dbReference type="PANTHER" id="PTHR12264:SF21">
    <property type="entry name" value="TRANSCRIPTION INITIATION FACTOR TFIID SUBUNIT 12"/>
    <property type="match status" value="1"/>
</dbReference>
<protein>
    <submittedName>
        <fullName evidence="8">Transcription initiation factor TFIID subunit 12</fullName>
    </submittedName>
</protein>
<dbReference type="Proteomes" id="UP000481288">
    <property type="component" value="Unassembled WGS sequence"/>
</dbReference>
<reference evidence="8 9" key="1">
    <citation type="submission" date="2018-05" db="EMBL/GenBank/DDBJ databases">
        <title>Whole genome sequencing for identification of molecular markers to develop diagnostic detection tools for the regulated plant pathogen Lachnellula willkommii.</title>
        <authorList>
            <person name="Giroux E."/>
            <person name="Bilodeau G."/>
        </authorList>
    </citation>
    <scope>NUCLEOTIDE SEQUENCE [LARGE SCALE GENOMIC DNA]</scope>
    <source>
        <strain evidence="8 9">CBS 625.97</strain>
    </source>
</reference>
<dbReference type="GO" id="GO:0003743">
    <property type="term" value="F:translation initiation factor activity"/>
    <property type="evidence" value="ECO:0007669"/>
    <property type="project" value="UniProtKB-KW"/>
</dbReference>
<feature type="region of interest" description="Disordered" evidence="6">
    <location>
        <begin position="438"/>
        <end position="468"/>
    </location>
</feature>
<dbReference type="Gene3D" id="1.10.20.10">
    <property type="entry name" value="Histone, subunit A"/>
    <property type="match status" value="1"/>
</dbReference>
<comment type="caution">
    <text evidence="8">The sequence shown here is derived from an EMBL/GenBank/DDBJ whole genome shotgun (WGS) entry which is preliminary data.</text>
</comment>
<gene>
    <name evidence="8" type="primary">TAF12</name>
    <name evidence="8" type="ORF">LCER1_G006355</name>
</gene>
<dbReference type="SUPFAM" id="SSF47113">
    <property type="entry name" value="Histone-fold"/>
    <property type="match status" value="1"/>
</dbReference>
<feature type="region of interest" description="Disordered" evidence="6">
    <location>
        <begin position="332"/>
        <end position="424"/>
    </location>
</feature>
<feature type="compositionally biased region" description="Polar residues" evidence="6">
    <location>
        <begin position="492"/>
        <end position="509"/>
    </location>
</feature>
<dbReference type="OrthoDB" id="2193432at2759"/>
<feature type="compositionally biased region" description="Polar residues" evidence="6">
    <location>
        <begin position="341"/>
        <end position="355"/>
    </location>
</feature>
<feature type="region of interest" description="Disordered" evidence="6">
    <location>
        <begin position="480"/>
        <end position="527"/>
    </location>
</feature>
<keyword evidence="5" id="KW-0539">Nucleus</keyword>
<feature type="compositionally biased region" description="Polar residues" evidence="6">
    <location>
        <begin position="438"/>
        <end position="449"/>
    </location>
</feature>
<dbReference type="GO" id="GO:0046982">
    <property type="term" value="F:protein heterodimerization activity"/>
    <property type="evidence" value="ECO:0007669"/>
    <property type="project" value="InterPro"/>
</dbReference>